<dbReference type="EMBL" id="BGZK01000005">
    <property type="protein sequence ID" value="GBP00259.1"/>
    <property type="molecule type" value="Genomic_DNA"/>
</dbReference>
<comment type="caution">
    <text evidence="1">The sequence shown here is derived from an EMBL/GenBank/DDBJ whole genome shotgun (WGS) entry which is preliminary data.</text>
</comment>
<gene>
    <name evidence="1" type="ORF">EVAR_870_1</name>
</gene>
<reference evidence="1 2" key="1">
    <citation type="journal article" date="2019" name="Commun. Biol.">
        <title>The bagworm genome reveals a unique fibroin gene that provides high tensile strength.</title>
        <authorList>
            <person name="Kono N."/>
            <person name="Nakamura H."/>
            <person name="Ohtoshi R."/>
            <person name="Tomita M."/>
            <person name="Numata K."/>
            <person name="Arakawa K."/>
        </authorList>
    </citation>
    <scope>NUCLEOTIDE SEQUENCE [LARGE SCALE GENOMIC DNA]</scope>
</reference>
<proteinExistence type="predicted"/>
<accession>A0A4C1SDM0</accession>
<dbReference type="Proteomes" id="UP000299102">
    <property type="component" value="Unassembled WGS sequence"/>
</dbReference>
<dbReference type="AlphaFoldDB" id="A0A4C1SDM0"/>
<protein>
    <submittedName>
        <fullName evidence="1">Uncharacterized protein</fullName>
    </submittedName>
</protein>
<organism evidence="1 2">
    <name type="scientific">Eumeta variegata</name>
    <name type="common">Bagworm moth</name>
    <name type="synonym">Eumeta japonica</name>
    <dbReference type="NCBI Taxonomy" id="151549"/>
    <lineage>
        <taxon>Eukaryota</taxon>
        <taxon>Metazoa</taxon>
        <taxon>Ecdysozoa</taxon>
        <taxon>Arthropoda</taxon>
        <taxon>Hexapoda</taxon>
        <taxon>Insecta</taxon>
        <taxon>Pterygota</taxon>
        <taxon>Neoptera</taxon>
        <taxon>Endopterygota</taxon>
        <taxon>Lepidoptera</taxon>
        <taxon>Glossata</taxon>
        <taxon>Ditrysia</taxon>
        <taxon>Tineoidea</taxon>
        <taxon>Psychidae</taxon>
        <taxon>Oiketicinae</taxon>
        <taxon>Eumeta</taxon>
    </lineage>
</organism>
<evidence type="ECO:0000313" key="2">
    <source>
        <dbReference type="Proteomes" id="UP000299102"/>
    </source>
</evidence>
<evidence type="ECO:0000313" key="1">
    <source>
        <dbReference type="EMBL" id="GBP00259.1"/>
    </source>
</evidence>
<keyword evidence="2" id="KW-1185">Reference proteome</keyword>
<sequence length="97" mass="11098">MHLHTLGVRVRDGPSRSLRVARARPRVTLALVCYRSFNCLCKYYSKGTSSFDPGPRLIFVFYISGVRDERGDIRNRNLSQYVEDLWATEVESTGLAE</sequence>
<name>A0A4C1SDM0_EUMVA</name>